<organism evidence="1">
    <name type="scientific">Aspergillus niger</name>
    <dbReference type="NCBI Taxonomy" id="5061"/>
    <lineage>
        <taxon>Eukaryota</taxon>
        <taxon>Fungi</taxon>
        <taxon>Dikarya</taxon>
        <taxon>Ascomycota</taxon>
        <taxon>Pezizomycotina</taxon>
        <taxon>Eurotiomycetes</taxon>
        <taxon>Eurotiomycetidae</taxon>
        <taxon>Eurotiales</taxon>
        <taxon>Aspergillaceae</taxon>
        <taxon>Aspergillus</taxon>
        <taxon>Aspergillus subgen. Circumdati</taxon>
    </lineage>
</organism>
<accession>A0AAJ8BUX0</accession>
<protein>
    <submittedName>
        <fullName evidence="1">Uncharacterized protein</fullName>
    </submittedName>
</protein>
<gene>
    <name evidence="1" type="ORF">An05g02180</name>
</gene>
<name>A0AAJ8BUX0_ASPNG</name>
<dbReference type="GeneID" id="84591152"/>
<proteinExistence type="predicted"/>
<reference evidence="1" key="2">
    <citation type="submission" date="2025-08" db="UniProtKB">
        <authorList>
            <consortium name="RefSeq"/>
        </authorList>
    </citation>
    <scope>IDENTIFICATION</scope>
</reference>
<evidence type="ECO:0000313" key="1">
    <source>
        <dbReference type="RefSeq" id="XP_059603734.1"/>
    </source>
</evidence>
<sequence length="65" mass="7840">MEIMRIAHFIIKHRISVIWTEYIDKTFDGFQEIDMDHGVKWMNKWKTKMHEAKLAAPQAKHSQDQ</sequence>
<reference evidence="1" key="1">
    <citation type="submission" date="2025-02" db="EMBL/GenBank/DDBJ databases">
        <authorList>
            <consortium name="NCBI Genome Project"/>
        </authorList>
    </citation>
    <scope>NUCLEOTIDE SEQUENCE</scope>
</reference>
<dbReference type="RefSeq" id="XP_059603734.1">
    <property type="nucleotide sequence ID" value="XM_059747958.1"/>
</dbReference>
<dbReference type="AlphaFoldDB" id="A0AAJ8BUX0"/>
<dbReference type="VEuPathDB" id="FungiDB:An05g02180"/>
<dbReference type="KEGG" id="ang:An05g02180"/>